<feature type="region of interest" description="Disordered" evidence="12">
    <location>
        <begin position="1"/>
        <end position="51"/>
    </location>
</feature>
<dbReference type="PANTHER" id="PTHR45685">
    <property type="entry name" value="HELICASE SRCAP-RELATED"/>
    <property type="match status" value="1"/>
</dbReference>
<dbReference type="Proteomes" id="UP000076078">
    <property type="component" value="Unassembled WGS sequence"/>
</dbReference>
<dbReference type="Gene3D" id="1.10.10.60">
    <property type="entry name" value="Homeodomain-like"/>
    <property type="match status" value="1"/>
</dbReference>
<comment type="similarity">
    <text evidence="3">Belongs to the SNF2/RAD54 helicase family. SWR1 subfamily.</text>
</comment>
<keyword evidence="8" id="KW-0067">ATP-binding</keyword>
<dbReference type="PANTHER" id="PTHR45685:SF1">
    <property type="entry name" value="HELICASE SRCAP"/>
    <property type="match status" value="1"/>
</dbReference>
<evidence type="ECO:0000256" key="2">
    <source>
        <dbReference type="ARBA" id="ARBA00008913"/>
    </source>
</evidence>
<feature type="compositionally biased region" description="Low complexity" evidence="12">
    <location>
        <begin position="2052"/>
        <end position="2061"/>
    </location>
</feature>
<accession>A0A151ZJG7</accession>
<dbReference type="InterPro" id="IPR049730">
    <property type="entry name" value="SNF2/RAD54-like_C"/>
</dbReference>
<dbReference type="Pfam" id="PF00176">
    <property type="entry name" value="SNF2-rel_dom"/>
    <property type="match status" value="1"/>
</dbReference>
<dbReference type="OrthoDB" id="19543at2759"/>
<dbReference type="InterPro" id="IPR001005">
    <property type="entry name" value="SANT/Myb"/>
</dbReference>
<feature type="compositionally biased region" description="Basic and acidic residues" evidence="12">
    <location>
        <begin position="1581"/>
        <end position="1609"/>
    </location>
</feature>
<feature type="region of interest" description="Disordered" evidence="12">
    <location>
        <begin position="64"/>
        <end position="116"/>
    </location>
</feature>
<dbReference type="InterPro" id="IPR009057">
    <property type="entry name" value="Homeodomain-like_sf"/>
</dbReference>
<dbReference type="InterPro" id="IPR014001">
    <property type="entry name" value="Helicase_ATP-bd"/>
</dbReference>
<reference evidence="16 17" key="1">
    <citation type="submission" date="2015-12" db="EMBL/GenBank/DDBJ databases">
        <title>Dictyostelia acquired genes for synthesis and detection of signals that induce cell-type specialization by lateral gene transfer from prokaryotes.</title>
        <authorList>
            <person name="Gloeckner G."/>
            <person name="Schaap P."/>
        </authorList>
    </citation>
    <scope>NUCLEOTIDE SEQUENCE [LARGE SCALE GENOMIC DNA]</scope>
    <source>
        <strain evidence="16 17">TK</strain>
    </source>
</reference>
<evidence type="ECO:0000256" key="10">
    <source>
        <dbReference type="ARBA" id="ARBA00023125"/>
    </source>
</evidence>
<feature type="region of interest" description="Disordered" evidence="12">
    <location>
        <begin position="210"/>
        <end position="292"/>
    </location>
</feature>
<evidence type="ECO:0000313" key="16">
    <source>
        <dbReference type="EMBL" id="KYQ94123.1"/>
    </source>
</evidence>
<dbReference type="InterPro" id="IPR000330">
    <property type="entry name" value="SNF2_N"/>
</dbReference>
<dbReference type="InterPro" id="IPR001650">
    <property type="entry name" value="Helicase_C-like"/>
</dbReference>
<dbReference type="GO" id="GO:0006338">
    <property type="term" value="P:chromatin remodeling"/>
    <property type="evidence" value="ECO:0007669"/>
    <property type="project" value="TreeGrafter"/>
</dbReference>
<dbReference type="PROSITE" id="PS50090">
    <property type="entry name" value="MYB_LIKE"/>
    <property type="match status" value="1"/>
</dbReference>
<dbReference type="FunCoup" id="A0A151ZJG7">
    <property type="interactions" value="40"/>
</dbReference>
<dbReference type="CDD" id="cd18793">
    <property type="entry name" value="SF2_C_SNF"/>
    <property type="match status" value="1"/>
</dbReference>
<dbReference type="Pfam" id="PF07529">
    <property type="entry name" value="HSA"/>
    <property type="match status" value="1"/>
</dbReference>
<dbReference type="GO" id="GO:0004386">
    <property type="term" value="F:helicase activity"/>
    <property type="evidence" value="ECO:0007669"/>
    <property type="project" value="UniProtKB-KW"/>
</dbReference>
<keyword evidence="7" id="KW-0347">Helicase</keyword>
<dbReference type="InterPro" id="IPR050520">
    <property type="entry name" value="INO80/SWR1_helicase"/>
</dbReference>
<comment type="subcellular location">
    <subcellularLocation>
        <location evidence="1">Nucleus</location>
    </subcellularLocation>
</comment>
<evidence type="ECO:0000256" key="11">
    <source>
        <dbReference type="ARBA" id="ARBA00023242"/>
    </source>
</evidence>
<dbReference type="Gene3D" id="3.40.50.10810">
    <property type="entry name" value="Tandem AAA-ATPase domain"/>
    <property type="match status" value="1"/>
</dbReference>
<name>A0A151ZJG7_TIELA</name>
<keyword evidence="11" id="KW-0539">Nucleus</keyword>
<dbReference type="CDD" id="cd00167">
    <property type="entry name" value="SANT"/>
    <property type="match status" value="1"/>
</dbReference>
<feature type="compositionally biased region" description="Polar residues" evidence="12">
    <location>
        <begin position="1610"/>
        <end position="1619"/>
    </location>
</feature>
<keyword evidence="6" id="KW-0378">Hydrolase</keyword>
<evidence type="ECO:0000256" key="4">
    <source>
        <dbReference type="ARBA" id="ARBA00009687"/>
    </source>
</evidence>
<evidence type="ECO:0000259" key="13">
    <source>
        <dbReference type="PROSITE" id="PS50090"/>
    </source>
</evidence>
<evidence type="ECO:0000259" key="15">
    <source>
        <dbReference type="PROSITE" id="PS51194"/>
    </source>
</evidence>
<dbReference type="InParanoid" id="A0A151ZJG7"/>
<organism evidence="16 17">
    <name type="scientific">Tieghemostelium lacteum</name>
    <name type="common">Slime mold</name>
    <name type="synonym">Dictyostelium lacteum</name>
    <dbReference type="NCBI Taxonomy" id="361077"/>
    <lineage>
        <taxon>Eukaryota</taxon>
        <taxon>Amoebozoa</taxon>
        <taxon>Evosea</taxon>
        <taxon>Eumycetozoa</taxon>
        <taxon>Dictyostelia</taxon>
        <taxon>Dictyosteliales</taxon>
        <taxon>Raperosteliaceae</taxon>
        <taxon>Tieghemostelium</taxon>
    </lineage>
</organism>
<dbReference type="GO" id="GO:0005524">
    <property type="term" value="F:ATP binding"/>
    <property type="evidence" value="ECO:0007669"/>
    <property type="project" value="UniProtKB-KW"/>
</dbReference>
<keyword evidence="5" id="KW-0547">Nucleotide-binding</keyword>
<feature type="compositionally biased region" description="Low complexity" evidence="12">
    <location>
        <begin position="236"/>
        <end position="248"/>
    </location>
</feature>
<evidence type="ECO:0000256" key="8">
    <source>
        <dbReference type="ARBA" id="ARBA00022840"/>
    </source>
</evidence>
<feature type="compositionally biased region" description="Pro residues" evidence="12">
    <location>
        <begin position="2040"/>
        <end position="2051"/>
    </location>
</feature>
<keyword evidence="17" id="KW-1185">Reference proteome</keyword>
<evidence type="ECO:0000256" key="3">
    <source>
        <dbReference type="ARBA" id="ARBA00009220"/>
    </source>
</evidence>
<dbReference type="GO" id="GO:0000812">
    <property type="term" value="C:Swr1 complex"/>
    <property type="evidence" value="ECO:0007669"/>
    <property type="project" value="TreeGrafter"/>
</dbReference>
<evidence type="ECO:0000256" key="12">
    <source>
        <dbReference type="SAM" id="MobiDB-lite"/>
    </source>
</evidence>
<dbReference type="Gene3D" id="3.40.50.300">
    <property type="entry name" value="P-loop containing nucleotide triphosphate hydrolases"/>
    <property type="match status" value="2"/>
</dbReference>
<protein>
    <submittedName>
        <fullName evidence="16">Myb domain-containing protein</fullName>
    </submittedName>
</protein>
<dbReference type="EMBL" id="LODT01000022">
    <property type="protein sequence ID" value="KYQ94123.1"/>
    <property type="molecule type" value="Genomic_DNA"/>
</dbReference>
<feature type="compositionally biased region" description="Acidic residues" evidence="12">
    <location>
        <begin position="500"/>
        <end position="520"/>
    </location>
</feature>
<proteinExistence type="inferred from homology"/>
<comment type="similarity">
    <text evidence="4">Belongs to the SNF2/RAD54 helicase family. ISWI subfamily.</text>
</comment>
<feature type="compositionally biased region" description="Polar residues" evidence="12">
    <location>
        <begin position="256"/>
        <end position="265"/>
    </location>
</feature>
<comment type="similarity">
    <text evidence="2">Belongs to the EAF1 family.</text>
</comment>
<evidence type="ECO:0000313" key="17">
    <source>
        <dbReference type="Proteomes" id="UP000076078"/>
    </source>
</evidence>
<keyword evidence="10" id="KW-0238">DNA-binding</keyword>
<comment type="caution">
    <text evidence="16">The sequence shown here is derived from an EMBL/GenBank/DDBJ whole genome shotgun (WGS) entry which is preliminary data.</text>
</comment>
<feature type="region of interest" description="Disordered" evidence="12">
    <location>
        <begin position="1553"/>
        <end position="1629"/>
    </location>
</feature>
<dbReference type="SUPFAM" id="SSF52540">
    <property type="entry name" value="P-loop containing nucleoside triphosphate hydrolases"/>
    <property type="match status" value="2"/>
</dbReference>
<dbReference type="Pfam" id="PF00271">
    <property type="entry name" value="Helicase_C"/>
    <property type="match status" value="1"/>
</dbReference>
<dbReference type="PROSITE" id="PS51192">
    <property type="entry name" value="HELICASE_ATP_BIND_1"/>
    <property type="match status" value="1"/>
</dbReference>
<feature type="compositionally biased region" description="Low complexity" evidence="12">
    <location>
        <begin position="64"/>
        <end position="80"/>
    </location>
</feature>
<feature type="compositionally biased region" description="Low complexity" evidence="12">
    <location>
        <begin position="105"/>
        <end position="116"/>
    </location>
</feature>
<feature type="domain" description="Helicase C-terminal" evidence="15">
    <location>
        <begin position="1167"/>
        <end position="1312"/>
    </location>
</feature>
<dbReference type="GO" id="GO:0016887">
    <property type="term" value="F:ATP hydrolysis activity"/>
    <property type="evidence" value="ECO:0007669"/>
    <property type="project" value="TreeGrafter"/>
</dbReference>
<evidence type="ECO:0000256" key="5">
    <source>
        <dbReference type="ARBA" id="ARBA00022741"/>
    </source>
</evidence>
<feature type="compositionally biased region" description="Low complexity" evidence="12">
    <location>
        <begin position="1700"/>
        <end position="1710"/>
    </location>
</feature>
<feature type="region of interest" description="Disordered" evidence="12">
    <location>
        <begin position="1666"/>
        <end position="1733"/>
    </location>
</feature>
<feature type="domain" description="Myb-like" evidence="13">
    <location>
        <begin position="1737"/>
        <end position="1791"/>
    </location>
</feature>
<dbReference type="GO" id="GO:0003677">
    <property type="term" value="F:DNA binding"/>
    <property type="evidence" value="ECO:0007669"/>
    <property type="project" value="UniProtKB-KW"/>
</dbReference>
<feature type="compositionally biased region" description="Basic and acidic residues" evidence="12">
    <location>
        <begin position="1562"/>
        <end position="1572"/>
    </location>
</feature>
<feature type="region of interest" description="Disordered" evidence="12">
    <location>
        <begin position="544"/>
        <end position="566"/>
    </location>
</feature>
<evidence type="ECO:0000256" key="1">
    <source>
        <dbReference type="ARBA" id="ARBA00004123"/>
    </source>
</evidence>
<evidence type="ECO:0000256" key="7">
    <source>
        <dbReference type="ARBA" id="ARBA00022806"/>
    </source>
</evidence>
<feature type="compositionally biased region" description="Low complexity" evidence="12">
    <location>
        <begin position="471"/>
        <end position="490"/>
    </location>
</feature>
<dbReference type="STRING" id="361077.A0A151ZJG7"/>
<dbReference type="OMA" id="KHTHIVP"/>
<evidence type="ECO:0000256" key="9">
    <source>
        <dbReference type="ARBA" id="ARBA00022853"/>
    </source>
</evidence>
<feature type="compositionally biased region" description="Polar residues" evidence="12">
    <location>
        <begin position="1722"/>
        <end position="1733"/>
    </location>
</feature>
<feature type="compositionally biased region" description="Acidic residues" evidence="12">
    <location>
        <begin position="548"/>
        <end position="566"/>
    </location>
</feature>
<feature type="compositionally biased region" description="Polar residues" evidence="12">
    <location>
        <begin position="16"/>
        <end position="45"/>
    </location>
</feature>
<feature type="domain" description="Helicase ATP-binding" evidence="14">
    <location>
        <begin position="644"/>
        <end position="800"/>
    </location>
</feature>
<evidence type="ECO:0000259" key="14">
    <source>
        <dbReference type="PROSITE" id="PS51192"/>
    </source>
</evidence>
<feature type="region of interest" description="Disordered" evidence="12">
    <location>
        <begin position="2019"/>
        <end position="2085"/>
    </location>
</feature>
<dbReference type="GO" id="GO:0035267">
    <property type="term" value="C:NuA4 histone acetyltransferase complex"/>
    <property type="evidence" value="ECO:0007669"/>
    <property type="project" value="UniProtKB-ARBA"/>
</dbReference>
<keyword evidence="9" id="KW-0156">Chromatin regulator</keyword>
<dbReference type="PROSITE" id="PS51194">
    <property type="entry name" value="HELICASE_CTER"/>
    <property type="match status" value="1"/>
</dbReference>
<dbReference type="InterPro" id="IPR027417">
    <property type="entry name" value="P-loop_NTPase"/>
</dbReference>
<gene>
    <name evidence="16" type="ORF">DLAC_04404</name>
</gene>
<sequence length="2171" mass="244966">MVSNKKNKKEIGEDQISPSVSPALSNTSIDPMNQDTETTPSTKSSNVKRSRSSIVPIINNLSTSINNTSTTTTSSQLIESPRNPIPHPPTLNTSTRKTRGHSRKNSSSSGPSSSEISNILSEYKDNVVQSLHRSRQDIKDLADKRNKMISEYLLLSDNTSLTQYDGSGTKSITDSHQLESFLLQKQLPIFSKQYIEDIVNLDNPNTSITRNSLHHQPPPTPTLPNFTMDDHLPPSTTNTTTITTTTSTPQQKRELNSSTSTSTQPIKKFKRDNSTNALPIYAPPTPTSTTTTLTTPMAVSTTSTVVVQPEQIPPPPPVIQRNYPPSAFVPIPPLSKELINNAHNDAKILRRIHELQKQGIWGPKLLTKLPEPPRPKVHWDLLLEEMALVSEDFIRFKRLKHKVLNVIGKDLQEYHSNKHFSLIKSNHNSNGSNQHYHHLDENRKRKQCMIIANEIKQFWSRIHNLKRFQSSLNNNSNSNNRNTTRRPLNPWISDIKMEDNQYDDGDDEDDPEYQSSDDESVDCRIGTEQTPVEIDGNNQNAEVITSSSEDESDLSDSDLEDDEDEEEVEEDISLEDLEMLHKESQMPLEEILTMDEIIDSVLLDIKVGTDRALTVNATSGARKVPVLLKFPLREYQLIGMDWLVSMYELALNAVLTDDKGLEKSVQVMAMISYLAAECGQWGPHLIVVPGENNHRCLSKWELQFKSWCPGLKVSTYTGSGSDKRDWHRNDFYVCLTTLSLVYSDYMILNRKKWSYLIVDNVLPKLSINVNSSRRLLLLDSNPITNDIQSIWTLCQFLFPNLSPFKSQLNFGNINNLNDISQQFQSALAPYTLGRLRSTVESQLPKERIHQINCKLLKSQQTILQDIHSKENNTNNNNNTESIVNIITEISRVCDHPQLCQDRIVSLPWCQSDTIQMEYSSRVVNVRNGGDGVNLSLLNLQLPDYSSSLSNQICNDIVLLQPQESKFQELYSNYIKSLQSNQQSNQLPQLNSSSSQVSLSSSHSGITTLVPNSCLDIYTTLRNDLLKQHFQDCIDRVKYSQKRTSKNQPLYGYDLIYLVTVNKTSSPRYCQTIQEMILTPTQRSVAMEPELKRFSLLVNKVLPQSNISLIEIHPSSVSLLSSYLKEIKLISTTDVWKSLFAPFYPSYSRQSLMNIPNDTLHGSGKLLELSKLLPALKEQNHRVLVYSHYEGMIQILERFFKYHGYPMVKIDCKTKQKKRHLLLEKFNTDTSIFLMLLSTRTGELNVHGADTVIMYDQDWISSTKNTVKATIETTGHFTNGRTIYNLQVPQYQNLIELYGNSVKLNNNNSNNSSITIDNNEWRHLVESIEDPLDLLSLRQFENNSILEIEKHNLSHNNNNSKISKYQNSRNDELLDYILEPIQKYALTRANEKNSNDINENVQADPEETDCVSIDQKENKIISILSDNPSETLFDLFDNTVVLDSNSSNGGKKLEDPLLFFQVNGMTVTEFQSSLLGFGEMFQRLPDANQEQWFLAPMQEPIPHDLLEEIMKDLDEHYHQHYNYMYPPIAQTITFESIARPSRSKLKRGKVIKQLAQHNQRQQMSKEKEKEKKLQLKKKKEKDKKEKARLEEERRIKEKRELKMKNARDKSFNANKQISSMQKKKLDGKRLVPDDIIATSHTGTSGSDRSDAEFEELAGDLEESLTKNLKSNQNGDQMLVDSSQDENSESSSTKKRKHDKNIILSSSTSGSKKISKKEFEGDTNLATSPSSEDLLTVTSPWTQQEDSFIMESVRQYGQNWDLISFSLCKMFHNLLFRVIRTKLQTIDRYKSYLLPREEASKKQQQLVEDSQSGHKPSVPAHEGEFSYSLLDMIKKTQSAVGAASKLPGMRGSAIQAQFDPNMPTHVSHLSLTVSLPLSASLPSVMAGNTTKIIKENKAKLIQQQQQQQQQLMRPVVPPTNAPTVPQNPQNVPIQPGPITNPTPNVAPTTVAGAPVGAPQPQQVQPPPISIPTQPPPVLNRSIHIPVLVPLPKSNNPLQQSMIGQPMPTQPPNIINKPMPQIPVTPGSAAASGVVNPVQGTPQAPPTTVPPPTVGAPTSTGKTKAPSKTRTTKKPKDKEPKVKKLTKKQQAAQLQQLQLQQQAAVANPTQPSIQSQIQQQLLHQSQPQPVQFQPQIPMFPNLPNQTMIPGTPVGMLPPNLYPVPYPNLPNQLPQ</sequence>
<evidence type="ECO:0000256" key="6">
    <source>
        <dbReference type="ARBA" id="ARBA00022801"/>
    </source>
</evidence>
<dbReference type="SUPFAM" id="SSF46689">
    <property type="entry name" value="Homeodomain-like"/>
    <property type="match status" value="1"/>
</dbReference>
<dbReference type="InterPro" id="IPR038718">
    <property type="entry name" value="SNF2-like_sf"/>
</dbReference>
<dbReference type="GO" id="GO:0042393">
    <property type="term" value="F:histone binding"/>
    <property type="evidence" value="ECO:0007669"/>
    <property type="project" value="TreeGrafter"/>
</dbReference>
<dbReference type="InterPro" id="IPR014012">
    <property type="entry name" value="HSA_dom"/>
</dbReference>
<feature type="region of interest" description="Disordered" evidence="12">
    <location>
        <begin position="471"/>
        <end position="522"/>
    </location>
</feature>